<keyword evidence="9" id="KW-1015">Disulfide bond</keyword>
<gene>
    <name evidence="13" type="ORF">L484_026941</name>
</gene>
<evidence type="ECO:0000256" key="7">
    <source>
        <dbReference type="ARBA" id="ARBA00022884"/>
    </source>
</evidence>
<feature type="region of interest" description="Disordered" evidence="11">
    <location>
        <begin position="1"/>
        <end position="27"/>
    </location>
</feature>
<evidence type="ECO:0000256" key="8">
    <source>
        <dbReference type="ARBA" id="ARBA00022980"/>
    </source>
</evidence>
<dbReference type="FunFam" id="3.10.20.10:FF:000001">
    <property type="entry name" value="60S ribosomal protein L18a"/>
    <property type="match status" value="1"/>
</dbReference>
<dbReference type="InterPro" id="IPR023573">
    <property type="entry name" value="Ribosomal_eL20_dom"/>
</dbReference>
<keyword evidence="4" id="KW-0819">tRNA processing</keyword>
<dbReference type="GO" id="GO:0003735">
    <property type="term" value="F:structural constituent of ribosome"/>
    <property type="evidence" value="ECO:0007669"/>
    <property type="project" value="InterPro"/>
</dbReference>
<evidence type="ECO:0000256" key="2">
    <source>
        <dbReference type="ARBA" id="ARBA00022555"/>
    </source>
</evidence>
<dbReference type="Gene3D" id="3.40.50.620">
    <property type="entry name" value="HUPs"/>
    <property type="match status" value="1"/>
</dbReference>
<evidence type="ECO:0000256" key="6">
    <source>
        <dbReference type="ARBA" id="ARBA00022840"/>
    </source>
</evidence>
<accession>W9RPG7</accession>
<dbReference type="InterPro" id="IPR014729">
    <property type="entry name" value="Rossmann-like_a/b/a_fold"/>
</dbReference>
<evidence type="ECO:0000256" key="1">
    <source>
        <dbReference type="ARBA" id="ARBA00009362"/>
    </source>
</evidence>
<dbReference type="Proteomes" id="UP000030645">
    <property type="component" value="Unassembled WGS sequence"/>
</dbReference>
<keyword evidence="6" id="KW-0067">ATP-binding</keyword>
<keyword evidence="14" id="KW-1185">Reference proteome</keyword>
<evidence type="ECO:0000313" key="13">
    <source>
        <dbReference type="EMBL" id="EXB63602.1"/>
    </source>
</evidence>
<evidence type="ECO:0000256" key="11">
    <source>
        <dbReference type="SAM" id="MobiDB-lite"/>
    </source>
</evidence>
<proteinExistence type="inferred from homology"/>
<keyword evidence="5" id="KW-0547">Nucleotide-binding</keyword>
<reference evidence="14" key="1">
    <citation type="submission" date="2013-01" db="EMBL/GenBank/DDBJ databases">
        <title>Draft Genome Sequence of a Mulberry Tree, Morus notabilis C.K. Schneid.</title>
        <authorList>
            <person name="He N."/>
            <person name="Zhao S."/>
        </authorList>
    </citation>
    <scope>NUCLEOTIDE SEQUENCE</scope>
</reference>
<dbReference type="Pfam" id="PF01775">
    <property type="entry name" value="Ribosomal_L18A"/>
    <property type="match status" value="1"/>
</dbReference>
<dbReference type="Pfam" id="PF03054">
    <property type="entry name" value="tRNA_Me_trans"/>
    <property type="match status" value="1"/>
</dbReference>
<dbReference type="eggNOG" id="KOG0829">
    <property type="taxonomic scope" value="Eukaryota"/>
</dbReference>
<keyword evidence="7" id="KW-0694">RNA-binding</keyword>
<keyword evidence="8 13" id="KW-0689">Ribosomal protein</keyword>
<dbReference type="EMBL" id="KE344491">
    <property type="protein sequence ID" value="EXB63602.1"/>
    <property type="molecule type" value="Genomic_DNA"/>
</dbReference>
<name>W9RPG7_9ROSA</name>
<dbReference type="Gene3D" id="3.10.20.10">
    <property type="match status" value="1"/>
</dbReference>
<comment type="similarity">
    <text evidence="1">Belongs to the eukaryotic ribosomal protein eL20 family.</text>
</comment>
<dbReference type="GO" id="GO:1990904">
    <property type="term" value="C:ribonucleoprotein complex"/>
    <property type="evidence" value="ECO:0007669"/>
    <property type="project" value="UniProtKB-KW"/>
</dbReference>
<keyword evidence="3" id="KW-0808">Transferase</keyword>
<evidence type="ECO:0000256" key="3">
    <source>
        <dbReference type="ARBA" id="ARBA00022679"/>
    </source>
</evidence>
<evidence type="ECO:0000256" key="10">
    <source>
        <dbReference type="ARBA" id="ARBA00023274"/>
    </source>
</evidence>
<dbReference type="InterPro" id="IPR051305">
    <property type="entry name" value="tRNA_2-thiouridylase_MnmA"/>
</dbReference>
<dbReference type="GO" id="GO:0005524">
    <property type="term" value="F:ATP binding"/>
    <property type="evidence" value="ECO:0007669"/>
    <property type="project" value="UniProtKB-KW"/>
</dbReference>
<dbReference type="SUPFAM" id="SSF160374">
    <property type="entry name" value="RplX-like"/>
    <property type="match status" value="1"/>
</dbReference>
<dbReference type="eggNOG" id="KOG2805">
    <property type="taxonomic scope" value="Eukaryota"/>
</dbReference>
<feature type="domain" description="Large ribosomal subunit protein eL20" evidence="12">
    <location>
        <begin position="383"/>
        <end position="425"/>
    </location>
</feature>
<dbReference type="GO" id="GO:0005840">
    <property type="term" value="C:ribosome"/>
    <property type="evidence" value="ECO:0007669"/>
    <property type="project" value="UniProtKB-KW"/>
</dbReference>
<evidence type="ECO:0000259" key="12">
    <source>
        <dbReference type="Pfam" id="PF01775"/>
    </source>
</evidence>
<dbReference type="GO" id="GO:0008033">
    <property type="term" value="P:tRNA processing"/>
    <property type="evidence" value="ECO:0007669"/>
    <property type="project" value="UniProtKB-KW"/>
</dbReference>
<evidence type="ECO:0000256" key="9">
    <source>
        <dbReference type="ARBA" id="ARBA00023157"/>
    </source>
</evidence>
<keyword evidence="2" id="KW-0820">tRNA-binding</keyword>
<dbReference type="PANTHER" id="PTHR43052">
    <property type="match status" value="1"/>
</dbReference>
<protein>
    <submittedName>
        <fullName evidence="13">60S ribosomal protein L18a</fullName>
    </submittedName>
</protein>
<sequence length="461" mass="52988">MEEANGGEKASEIKAANPWENNDSGGDQKLETLSFHGEYLDGWIFISEPYIQVNNFSKNEKLMVLHDFDPDKKECFMKVLSYQARRNGDSMPIKNLRSKVQELYATKVDITIGDLWDSEANVRKLIVLQELFEENPEKIMTEDAKSTSGLSRFISLPLKPRTRLPPKPRLPTSKSLVFRLFSVSAASAVSSSHYPKSFDGDIEPYLSCSMPHKRLRVAVLLSGGVDSSVTWCLLHAAGHSYIAFYLKIWFQDDFENFWSECPWEEDLKYAKVVCSQIEVPLEVVHLTDEYWKNVVSYIIDEYRCGRTPNPDVLCNTRIKFGSFMDAISSREFDYIASGHYANVVSFTNERGDASVLELSQDMIFEKNHTKIDNYGIWPRYQSRIGYHNMYKELCDTTLNGIVEQMYNEMASRHKVRFSCIQIIKTAIVPAKLCKRESTKQFHNSTISSRWCTRRSNHQLGS</sequence>
<dbReference type="STRING" id="981085.W9RPG7"/>
<evidence type="ECO:0000256" key="5">
    <source>
        <dbReference type="ARBA" id="ARBA00022741"/>
    </source>
</evidence>
<dbReference type="GO" id="GO:0016740">
    <property type="term" value="F:transferase activity"/>
    <property type="evidence" value="ECO:0007669"/>
    <property type="project" value="UniProtKB-KW"/>
</dbReference>
<dbReference type="AlphaFoldDB" id="W9RPG7"/>
<dbReference type="SUPFAM" id="SSF52402">
    <property type="entry name" value="Adenine nucleotide alpha hydrolases-like"/>
    <property type="match status" value="1"/>
</dbReference>
<dbReference type="GO" id="GO:0006412">
    <property type="term" value="P:translation"/>
    <property type="evidence" value="ECO:0007669"/>
    <property type="project" value="InterPro"/>
</dbReference>
<evidence type="ECO:0000313" key="14">
    <source>
        <dbReference type="Proteomes" id="UP000030645"/>
    </source>
</evidence>
<evidence type="ECO:0000256" key="4">
    <source>
        <dbReference type="ARBA" id="ARBA00022694"/>
    </source>
</evidence>
<organism evidence="13 14">
    <name type="scientific">Morus notabilis</name>
    <dbReference type="NCBI Taxonomy" id="981085"/>
    <lineage>
        <taxon>Eukaryota</taxon>
        <taxon>Viridiplantae</taxon>
        <taxon>Streptophyta</taxon>
        <taxon>Embryophyta</taxon>
        <taxon>Tracheophyta</taxon>
        <taxon>Spermatophyta</taxon>
        <taxon>Magnoliopsida</taxon>
        <taxon>eudicotyledons</taxon>
        <taxon>Gunneridae</taxon>
        <taxon>Pentapetalae</taxon>
        <taxon>rosids</taxon>
        <taxon>fabids</taxon>
        <taxon>Rosales</taxon>
        <taxon>Moraceae</taxon>
        <taxon>Moreae</taxon>
        <taxon>Morus</taxon>
    </lineage>
</organism>
<dbReference type="GO" id="GO:0000049">
    <property type="term" value="F:tRNA binding"/>
    <property type="evidence" value="ECO:0007669"/>
    <property type="project" value="UniProtKB-KW"/>
</dbReference>
<dbReference type="PANTHER" id="PTHR43052:SF1">
    <property type="entry name" value="TRNA-5-TAURINOMETHYLURIDINE 2-SULFURTRANSFERASE"/>
    <property type="match status" value="1"/>
</dbReference>
<keyword evidence="10" id="KW-0687">Ribonucleoprotein</keyword>